<keyword evidence="1" id="KW-0472">Membrane</keyword>
<accession>A0ABN1T6U0</accession>
<gene>
    <name evidence="2" type="ORF">GCM10009564_52570</name>
</gene>
<reference evidence="2 3" key="1">
    <citation type="journal article" date="2019" name="Int. J. Syst. Evol. Microbiol.">
        <title>The Global Catalogue of Microorganisms (GCM) 10K type strain sequencing project: providing services to taxonomists for standard genome sequencing and annotation.</title>
        <authorList>
            <consortium name="The Broad Institute Genomics Platform"/>
            <consortium name="The Broad Institute Genome Sequencing Center for Infectious Disease"/>
            <person name="Wu L."/>
            <person name="Ma J."/>
        </authorList>
    </citation>
    <scope>NUCLEOTIDE SEQUENCE [LARGE SCALE GENOMIC DNA]</scope>
    <source>
        <strain evidence="2 3">JCM 11269</strain>
    </source>
</reference>
<evidence type="ECO:0000313" key="2">
    <source>
        <dbReference type="EMBL" id="GAA1016647.1"/>
    </source>
</evidence>
<protein>
    <submittedName>
        <fullName evidence="2">Uncharacterized protein</fullName>
    </submittedName>
</protein>
<comment type="caution">
    <text evidence="2">The sequence shown here is derived from an EMBL/GenBank/DDBJ whole genome shotgun (WGS) entry which is preliminary data.</text>
</comment>
<proteinExistence type="predicted"/>
<keyword evidence="1" id="KW-1133">Transmembrane helix</keyword>
<name>A0ABN1T6U0_9ACTN</name>
<evidence type="ECO:0000256" key="1">
    <source>
        <dbReference type="SAM" id="Phobius"/>
    </source>
</evidence>
<evidence type="ECO:0000313" key="3">
    <source>
        <dbReference type="Proteomes" id="UP001501072"/>
    </source>
</evidence>
<dbReference type="Proteomes" id="UP001501072">
    <property type="component" value="Unassembled WGS sequence"/>
</dbReference>
<keyword evidence="1" id="KW-0812">Transmembrane</keyword>
<dbReference type="EMBL" id="BAAAHU010000086">
    <property type="protein sequence ID" value="GAA1016647.1"/>
    <property type="molecule type" value="Genomic_DNA"/>
</dbReference>
<feature type="transmembrane region" description="Helical" evidence="1">
    <location>
        <begin position="57"/>
        <end position="78"/>
    </location>
</feature>
<keyword evidence="3" id="KW-1185">Reference proteome</keyword>
<sequence>MVDPVAAGALARTPLAYQHRAAPTDDPAVNWRFLHDNPWPGDSYQYPRMRETTFWSVFQWCIVLALPGMAGCVALFVLPLRAVLPPVWTPDWYFNGSYNGDWQSYRSSRPGEKPWAPP</sequence>
<organism evidence="2 3">
    <name type="scientific">Streptomyces thermogriseus</name>
    <dbReference type="NCBI Taxonomy" id="75292"/>
    <lineage>
        <taxon>Bacteria</taxon>
        <taxon>Bacillati</taxon>
        <taxon>Actinomycetota</taxon>
        <taxon>Actinomycetes</taxon>
        <taxon>Kitasatosporales</taxon>
        <taxon>Streptomycetaceae</taxon>
        <taxon>Streptomyces</taxon>
    </lineage>
</organism>